<dbReference type="InterPro" id="IPR044596">
    <property type="entry name" value="PTPMT1-like"/>
</dbReference>
<dbReference type="InterPro" id="IPR016130">
    <property type="entry name" value="Tyr_Pase_AS"/>
</dbReference>
<evidence type="ECO:0000256" key="19">
    <source>
        <dbReference type="ARBA" id="ARBA00055472"/>
    </source>
</evidence>
<feature type="region of interest" description="Disordered" evidence="23">
    <location>
        <begin position="220"/>
        <end position="246"/>
    </location>
</feature>
<comment type="subcellular location">
    <subcellularLocation>
        <location evidence="1">Membrane</location>
    </subcellularLocation>
</comment>
<evidence type="ECO:0000256" key="7">
    <source>
        <dbReference type="ARBA" id="ARBA00023136"/>
    </source>
</evidence>
<name>A0A8C5QLH0_9ANUR</name>
<dbReference type="InterPro" id="IPR020422">
    <property type="entry name" value="TYR_PHOSPHATASE_DUAL_dom"/>
</dbReference>
<dbReference type="InterPro" id="IPR000387">
    <property type="entry name" value="Tyr_Pase_dom"/>
</dbReference>
<sequence length="281" mass="31758">MAALPKNYICPGAKVLPVARRGQGREGGSASREDGGRGSRRWDPEITFPGAAAMPVQWLAARVFFYPTLLYNVVMKKVTDRNWYDRIDETVILGALPFRGLSRTLIDEENVRGVITMNEEYETRLLCNSAEQWEALGVEQLRLSTLDFTGVPTLENLKKGVAFINEYRTSGNSVYIHCKAGRSRSATMVAAYLIEDITNGCRESCAKYNSSCTSGRIAIQRQQTTSPREQQVIQRRERKPKQTRTRQRLSLYFEPFYYRKLDCTSATRAGLISSGAICETW</sequence>
<feature type="compositionally biased region" description="Basic and acidic residues" evidence="23">
    <location>
        <begin position="31"/>
        <end position="41"/>
    </location>
</feature>
<evidence type="ECO:0000256" key="3">
    <source>
        <dbReference type="ARBA" id="ARBA00022516"/>
    </source>
</evidence>
<keyword evidence="4" id="KW-0378">Hydrolase</keyword>
<comment type="catalytic activity">
    <reaction evidence="18">
        <text>1,2-dioctanoyl-sn-glycero-3-phospho-(1D-myo-inositol-5-phosphate) + H2O = 1,2-dioctanoyl-sn-glycero-3-phospho-(1D-myo-inositol) + phosphate</text>
        <dbReference type="Rhea" id="RHEA:42308"/>
        <dbReference type="ChEBI" id="CHEBI:15377"/>
        <dbReference type="ChEBI" id="CHEBI:43474"/>
        <dbReference type="ChEBI" id="CHEBI:65221"/>
        <dbReference type="ChEBI" id="CHEBI:78911"/>
    </reaction>
    <physiologicalReaction direction="left-to-right" evidence="18">
        <dbReference type="Rhea" id="RHEA:42309"/>
    </physiologicalReaction>
</comment>
<comment type="subunit">
    <text evidence="20">Interacts with STYXL1; the interaction inhibits PTPMT1 catalytic activity.</text>
</comment>
<evidence type="ECO:0000256" key="1">
    <source>
        <dbReference type="ARBA" id="ARBA00004370"/>
    </source>
</evidence>
<dbReference type="InterPro" id="IPR042165">
    <property type="entry name" value="PTPMT1"/>
</dbReference>
<evidence type="ECO:0000256" key="17">
    <source>
        <dbReference type="ARBA" id="ARBA00052632"/>
    </source>
</evidence>
<dbReference type="InterPro" id="IPR029021">
    <property type="entry name" value="Prot-tyrosine_phosphatase-like"/>
</dbReference>
<dbReference type="OrthoDB" id="273181at2759"/>
<protein>
    <recommendedName>
        <fullName evidence="21">Phosphatidylglycerophosphatase and protein-tyrosine phosphatase 1</fullName>
        <ecNumber evidence="11">3.1.3.27</ecNumber>
    </recommendedName>
    <alternativeName>
        <fullName evidence="22">Protein-tyrosine phosphatase mitochondrial 1</fullName>
    </alternativeName>
</protein>
<keyword evidence="5" id="KW-0904">Protein phosphatase</keyword>
<evidence type="ECO:0000256" key="21">
    <source>
        <dbReference type="ARBA" id="ARBA00069309"/>
    </source>
</evidence>
<evidence type="ECO:0000256" key="18">
    <source>
        <dbReference type="ARBA" id="ARBA00052780"/>
    </source>
</evidence>
<evidence type="ECO:0000259" key="25">
    <source>
        <dbReference type="PROSITE" id="PS50056"/>
    </source>
</evidence>
<dbReference type="PANTHER" id="PTHR46712:SF1">
    <property type="entry name" value="PHOSPHATIDYLGLYCEROPHOSPHATASE AND PROTEIN-TYROSINE PHOSPHATASE 1"/>
    <property type="match status" value="1"/>
</dbReference>
<evidence type="ECO:0000256" key="20">
    <source>
        <dbReference type="ARBA" id="ARBA00065692"/>
    </source>
</evidence>
<keyword evidence="9" id="KW-1208">Phospholipid metabolism</keyword>
<keyword evidence="6" id="KW-0443">Lipid metabolism</keyword>
<comment type="pathway">
    <text evidence="2">Lipid metabolism.</text>
</comment>
<evidence type="ECO:0000313" key="27">
    <source>
        <dbReference type="Proteomes" id="UP000694569"/>
    </source>
</evidence>
<evidence type="ECO:0000256" key="2">
    <source>
        <dbReference type="ARBA" id="ARBA00005189"/>
    </source>
</evidence>
<feature type="domain" description="Tyrosine specific protein phosphatases" evidence="25">
    <location>
        <begin position="155"/>
        <end position="195"/>
    </location>
</feature>
<comment type="catalytic activity">
    <reaction evidence="17">
        <text>1,2-di-(9Z-octadecenoyl)-sn-glycero-3-phospho-(1'-sn-glycerol-3'-phosphate) + H2O = 1,2-di-(9Z-octadecenoyl)-sn-glycero-3-phospho-(1'-sn-glycerol) + phosphate</text>
        <dbReference type="Rhea" id="RHEA:42304"/>
        <dbReference type="ChEBI" id="CHEBI:15377"/>
        <dbReference type="ChEBI" id="CHEBI:43474"/>
        <dbReference type="ChEBI" id="CHEBI:75163"/>
        <dbReference type="ChEBI" id="CHEBI:78907"/>
    </reaction>
    <physiologicalReaction direction="left-to-right" evidence="17">
        <dbReference type="Rhea" id="RHEA:42305"/>
    </physiologicalReaction>
</comment>
<dbReference type="Proteomes" id="UP000694569">
    <property type="component" value="Unplaced"/>
</dbReference>
<comment type="catalytic activity">
    <reaction evidence="14">
        <text>a 1,2-diacyl-sn-glycero-3-phospho-(1'-sn-glycero-3'-phosphate) + H2O = a 1,2-diacyl-sn-glycero-3-phospho-(1'-sn-glycerol) + phosphate</text>
        <dbReference type="Rhea" id="RHEA:33751"/>
        <dbReference type="ChEBI" id="CHEBI:15377"/>
        <dbReference type="ChEBI" id="CHEBI:43474"/>
        <dbReference type="ChEBI" id="CHEBI:60110"/>
        <dbReference type="ChEBI" id="CHEBI:64716"/>
        <dbReference type="EC" id="3.1.3.27"/>
    </reaction>
    <physiologicalReaction direction="left-to-right" evidence="14">
        <dbReference type="Rhea" id="RHEA:33752"/>
    </physiologicalReaction>
</comment>
<dbReference type="AlphaFoldDB" id="A0A8C5QLH0"/>
<dbReference type="Gene3D" id="3.90.190.10">
    <property type="entry name" value="Protein tyrosine phosphatase superfamily"/>
    <property type="match status" value="1"/>
</dbReference>
<evidence type="ECO:0000256" key="23">
    <source>
        <dbReference type="SAM" id="MobiDB-lite"/>
    </source>
</evidence>
<keyword evidence="8" id="KW-0594">Phospholipid biosynthesis</keyword>
<dbReference type="GO" id="GO:0004722">
    <property type="term" value="F:protein serine/threonine phosphatase activity"/>
    <property type="evidence" value="ECO:0007669"/>
    <property type="project" value="UniProtKB-EC"/>
</dbReference>
<dbReference type="GeneTree" id="ENSGT00390000014065"/>
<evidence type="ECO:0000256" key="4">
    <source>
        <dbReference type="ARBA" id="ARBA00022801"/>
    </source>
</evidence>
<gene>
    <name evidence="26" type="primary">PTPMT1</name>
</gene>
<comment type="catalytic activity">
    <reaction evidence="16">
        <text>1,2-dibutyryl-sn-glycero-3-phospho-(1D-myo-inositol-5-phosphate) + H2O = 1,2-dibutyryl-sn-glycero-3-phospho-(1D-myo-inositol) + phosphate</text>
        <dbReference type="Rhea" id="RHEA:42584"/>
        <dbReference type="ChEBI" id="CHEBI:15377"/>
        <dbReference type="ChEBI" id="CHEBI:43474"/>
        <dbReference type="ChEBI" id="CHEBI:82605"/>
        <dbReference type="ChEBI" id="CHEBI:82606"/>
    </reaction>
    <physiologicalReaction direction="left-to-right" evidence="16">
        <dbReference type="Rhea" id="RHEA:42585"/>
    </physiologicalReaction>
</comment>
<dbReference type="Ensembl" id="ENSLLET00000040039.1">
    <property type="protein sequence ID" value="ENSLLEP00000038518.1"/>
    <property type="gene ID" value="ENSLLEG00000024438.1"/>
</dbReference>
<dbReference type="SUPFAM" id="SSF52799">
    <property type="entry name" value="(Phosphotyrosine protein) phosphatases II"/>
    <property type="match status" value="1"/>
</dbReference>
<comment type="catalytic activity">
    <reaction evidence="15">
        <text>a 1-acyl-2-hexanoyl-sn-glycero-3-phospho-(1D-myo-inositol-5-phosphate) + H2O = a 1-acyl-2-hexanoyl-sn-glycero-3-phospho-(1D-myo-inositol) + phosphate</text>
        <dbReference type="Rhea" id="RHEA:42320"/>
        <dbReference type="ChEBI" id="CHEBI:15377"/>
        <dbReference type="ChEBI" id="CHEBI:43474"/>
        <dbReference type="ChEBI" id="CHEBI:78930"/>
        <dbReference type="ChEBI" id="CHEBI:78931"/>
    </reaction>
    <physiologicalReaction direction="left-to-right" evidence="15">
        <dbReference type="Rhea" id="RHEA:42321"/>
    </physiologicalReaction>
</comment>
<dbReference type="PROSITE" id="PS50054">
    <property type="entry name" value="TYR_PHOSPHATASE_DUAL"/>
    <property type="match status" value="1"/>
</dbReference>
<evidence type="ECO:0000256" key="22">
    <source>
        <dbReference type="ARBA" id="ARBA00082724"/>
    </source>
</evidence>
<dbReference type="GO" id="GO:0016020">
    <property type="term" value="C:membrane"/>
    <property type="evidence" value="ECO:0007669"/>
    <property type="project" value="UniProtKB-SubCell"/>
</dbReference>
<dbReference type="GO" id="GO:0008962">
    <property type="term" value="F:phosphatidylglycerophosphatase activity"/>
    <property type="evidence" value="ECO:0007669"/>
    <property type="project" value="UniProtKB-EC"/>
</dbReference>
<dbReference type="PROSITE" id="PS50056">
    <property type="entry name" value="TYR_PHOSPHATASE_2"/>
    <property type="match status" value="1"/>
</dbReference>
<dbReference type="EC" id="3.1.3.27" evidence="11"/>
<dbReference type="GO" id="GO:0008654">
    <property type="term" value="P:phospholipid biosynthetic process"/>
    <property type="evidence" value="ECO:0007669"/>
    <property type="project" value="UniProtKB-KW"/>
</dbReference>
<feature type="compositionally biased region" description="Basic residues" evidence="23">
    <location>
        <begin position="236"/>
        <end position="246"/>
    </location>
</feature>
<feature type="region of interest" description="Disordered" evidence="23">
    <location>
        <begin position="20"/>
        <end position="41"/>
    </location>
</feature>
<evidence type="ECO:0000256" key="8">
    <source>
        <dbReference type="ARBA" id="ARBA00023209"/>
    </source>
</evidence>
<comment type="catalytic activity">
    <reaction evidence="13">
        <text>O-phospho-L-threonyl-[protein] + H2O = L-threonyl-[protein] + phosphate</text>
        <dbReference type="Rhea" id="RHEA:47004"/>
        <dbReference type="Rhea" id="RHEA-COMP:11060"/>
        <dbReference type="Rhea" id="RHEA-COMP:11605"/>
        <dbReference type="ChEBI" id="CHEBI:15377"/>
        <dbReference type="ChEBI" id="CHEBI:30013"/>
        <dbReference type="ChEBI" id="CHEBI:43474"/>
        <dbReference type="ChEBI" id="CHEBI:61977"/>
        <dbReference type="EC" id="3.1.3.16"/>
    </reaction>
    <physiologicalReaction direction="left-to-right" evidence="13">
        <dbReference type="Rhea" id="RHEA:47005"/>
    </physiologicalReaction>
</comment>
<evidence type="ECO:0000256" key="6">
    <source>
        <dbReference type="ARBA" id="ARBA00023098"/>
    </source>
</evidence>
<reference evidence="26" key="2">
    <citation type="submission" date="2025-09" db="UniProtKB">
        <authorList>
            <consortium name="Ensembl"/>
        </authorList>
    </citation>
    <scope>IDENTIFICATION</scope>
</reference>
<evidence type="ECO:0000256" key="10">
    <source>
        <dbReference type="ARBA" id="ARBA00024192"/>
    </source>
</evidence>
<dbReference type="Pfam" id="PF00782">
    <property type="entry name" value="DSPc"/>
    <property type="match status" value="1"/>
</dbReference>
<dbReference type="FunFam" id="3.90.190.10:FF:000060">
    <property type="entry name" value="Phosphatidylglycerophosphatase and protein-tyrosine phosphatase 1"/>
    <property type="match status" value="1"/>
</dbReference>
<evidence type="ECO:0000256" key="15">
    <source>
        <dbReference type="ARBA" id="ARBA00051818"/>
    </source>
</evidence>
<evidence type="ECO:0000256" key="11">
    <source>
        <dbReference type="ARBA" id="ARBA00024224"/>
    </source>
</evidence>
<feature type="compositionally biased region" description="Polar residues" evidence="23">
    <location>
        <begin position="220"/>
        <end position="233"/>
    </location>
</feature>
<proteinExistence type="predicted"/>
<dbReference type="InterPro" id="IPR000340">
    <property type="entry name" value="Dual-sp_phosphatase_cat-dom"/>
</dbReference>
<comment type="catalytic activity">
    <reaction evidence="12">
        <text>O-phospho-L-seryl-[protein] + H2O = L-seryl-[protein] + phosphate</text>
        <dbReference type="Rhea" id="RHEA:20629"/>
        <dbReference type="Rhea" id="RHEA-COMP:9863"/>
        <dbReference type="Rhea" id="RHEA-COMP:11604"/>
        <dbReference type="ChEBI" id="CHEBI:15377"/>
        <dbReference type="ChEBI" id="CHEBI:29999"/>
        <dbReference type="ChEBI" id="CHEBI:43474"/>
        <dbReference type="ChEBI" id="CHEBI:83421"/>
        <dbReference type="EC" id="3.1.3.16"/>
    </reaction>
    <physiologicalReaction direction="left-to-right" evidence="12">
        <dbReference type="Rhea" id="RHEA:20630"/>
    </physiologicalReaction>
</comment>
<feature type="domain" description="Tyrosine-protein phosphatase" evidence="24">
    <location>
        <begin position="83"/>
        <end position="236"/>
    </location>
</feature>
<organism evidence="26 27">
    <name type="scientific">Leptobrachium leishanense</name>
    <name type="common">Leishan spiny toad</name>
    <dbReference type="NCBI Taxonomy" id="445787"/>
    <lineage>
        <taxon>Eukaryota</taxon>
        <taxon>Metazoa</taxon>
        <taxon>Chordata</taxon>
        <taxon>Craniata</taxon>
        <taxon>Vertebrata</taxon>
        <taxon>Euteleostomi</taxon>
        <taxon>Amphibia</taxon>
        <taxon>Batrachia</taxon>
        <taxon>Anura</taxon>
        <taxon>Pelobatoidea</taxon>
        <taxon>Megophryidae</taxon>
        <taxon>Leptobrachium</taxon>
    </lineage>
</organism>
<keyword evidence="7" id="KW-0472">Membrane</keyword>
<evidence type="ECO:0000313" key="26">
    <source>
        <dbReference type="Ensembl" id="ENSLLEP00000038518.1"/>
    </source>
</evidence>
<evidence type="ECO:0000259" key="24">
    <source>
        <dbReference type="PROSITE" id="PS50054"/>
    </source>
</evidence>
<dbReference type="GO" id="GO:0004439">
    <property type="term" value="F:phosphatidylinositol-4,5-bisphosphate 5-phosphatase activity"/>
    <property type="evidence" value="ECO:0007669"/>
    <property type="project" value="TreeGrafter"/>
</dbReference>
<reference evidence="26" key="1">
    <citation type="submission" date="2025-08" db="UniProtKB">
        <authorList>
            <consortium name="Ensembl"/>
        </authorList>
    </citation>
    <scope>IDENTIFICATION</scope>
</reference>
<comment type="function">
    <text evidence="19">Lipid phosphatase which dephosphorylates phosphatidylglycerophosphate (PGP) to phosphatidylglycerol (PG). PGP is an essential intermediate in the biosynthetic pathway of cardiolipin, a mitochondrial-specific phospholipid regulating the membrane integrity and activities of the organelle. Has also been shown to display phosphatase activity toward phosphoprotein substrates, specifically mediates dephosphorylation of mitochondrial proteins, thereby playing an essential role in ATP production. Has probably a preference for proteins phosphorylated on Ser and/or Thr residues compared to proteins phosphorylated on Tyr residues. Probably involved in regulation of insulin secretion in pancreatic beta cells. May prevent intrinsic apoptosis, probably by regulating mitochondrial membrane integrity.</text>
</comment>
<dbReference type="PROSITE" id="PS00383">
    <property type="entry name" value="TYR_PHOSPHATASE_1"/>
    <property type="match status" value="1"/>
</dbReference>
<keyword evidence="3" id="KW-0444">Lipid biosynthesis</keyword>
<evidence type="ECO:0000256" key="9">
    <source>
        <dbReference type="ARBA" id="ARBA00023264"/>
    </source>
</evidence>
<keyword evidence="27" id="KW-1185">Reference proteome</keyword>
<evidence type="ECO:0000256" key="14">
    <source>
        <dbReference type="ARBA" id="ARBA00050944"/>
    </source>
</evidence>
<dbReference type="GO" id="GO:0005739">
    <property type="term" value="C:mitochondrion"/>
    <property type="evidence" value="ECO:0007669"/>
    <property type="project" value="TreeGrafter"/>
</dbReference>
<dbReference type="PANTHER" id="PTHR46712">
    <property type="entry name" value="PHOSPHATIDYLGLYCEROPHOSPHATASE AND PROTEIN-TYROSINE PHOSPHATASE 1"/>
    <property type="match status" value="1"/>
</dbReference>
<dbReference type="CDD" id="cd14524">
    <property type="entry name" value="PTPMT1"/>
    <property type="match status" value="1"/>
</dbReference>
<comment type="pathway">
    <text evidence="10">Phospholipid metabolism; phosphatidylglycerol biosynthesis; phosphatidylglycerol from CDP-diacylglycerol: step 2/2.</text>
</comment>
<evidence type="ECO:0000256" key="13">
    <source>
        <dbReference type="ARBA" id="ARBA00048832"/>
    </source>
</evidence>
<accession>A0A8C5QLH0</accession>
<evidence type="ECO:0000256" key="16">
    <source>
        <dbReference type="ARBA" id="ARBA00052505"/>
    </source>
</evidence>
<evidence type="ECO:0000256" key="5">
    <source>
        <dbReference type="ARBA" id="ARBA00022912"/>
    </source>
</evidence>
<evidence type="ECO:0000256" key="12">
    <source>
        <dbReference type="ARBA" id="ARBA00047986"/>
    </source>
</evidence>